<feature type="non-terminal residue" evidence="1">
    <location>
        <position position="1"/>
    </location>
</feature>
<accession>A0ABN7WJV9</accession>
<dbReference type="EMBL" id="CAJVQB010045702">
    <property type="protein sequence ID" value="CAG8832595.1"/>
    <property type="molecule type" value="Genomic_DNA"/>
</dbReference>
<name>A0ABN7WJV9_GIGMA</name>
<comment type="caution">
    <text evidence="1">The sequence shown here is derived from an EMBL/GenBank/DDBJ whole genome shotgun (WGS) entry which is preliminary data.</text>
</comment>
<evidence type="ECO:0000313" key="2">
    <source>
        <dbReference type="Proteomes" id="UP000789901"/>
    </source>
</evidence>
<reference evidence="1 2" key="1">
    <citation type="submission" date="2021-06" db="EMBL/GenBank/DDBJ databases">
        <authorList>
            <person name="Kallberg Y."/>
            <person name="Tangrot J."/>
            <person name="Rosling A."/>
        </authorList>
    </citation>
    <scope>NUCLEOTIDE SEQUENCE [LARGE SCALE GENOMIC DNA]</scope>
    <source>
        <strain evidence="1 2">120-4 pot B 10/14</strain>
    </source>
</reference>
<gene>
    <name evidence="1" type="ORF">GMARGA_LOCUS31130</name>
</gene>
<proteinExistence type="predicted"/>
<keyword evidence="2" id="KW-1185">Reference proteome</keyword>
<dbReference type="Proteomes" id="UP000789901">
    <property type="component" value="Unassembled WGS sequence"/>
</dbReference>
<organism evidence="1 2">
    <name type="scientific">Gigaspora margarita</name>
    <dbReference type="NCBI Taxonomy" id="4874"/>
    <lineage>
        <taxon>Eukaryota</taxon>
        <taxon>Fungi</taxon>
        <taxon>Fungi incertae sedis</taxon>
        <taxon>Mucoromycota</taxon>
        <taxon>Glomeromycotina</taxon>
        <taxon>Glomeromycetes</taxon>
        <taxon>Diversisporales</taxon>
        <taxon>Gigasporaceae</taxon>
        <taxon>Gigaspora</taxon>
    </lineage>
</organism>
<sequence length="84" mass="9490">GIDGYASPKITLRFTDMTSHYPHSDNQLYQNPQDIKYQLCGVKRTECIIPSALTVRSDFEGSVDHHLTDDIEIVCKTCKICEAN</sequence>
<protein>
    <submittedName>
        <fullName evidence="1">4124_t:CDS:1</fullName>
    </submittedName>
</protein>
<evidence type="ECO:0000313" key="1">
    <source>
        <dbReference type="EMBL" id="CAG8832595.1"/>
    </source>
</evidence>